<evidence type="ECO:0000256" key="9">
    <source>
        <dbReference type="ARBA" id="ARBA00023049"/>
    </source>
</evidence>
<comment type="cofactor">
    <cofactor evidence="1 11">
        <name>Zn(2+)</name>
        <dbReference type="ChEBI" id="CHEBI:29105"/>
    </cofactor>
</comment>
<dbReference type="PANTHER" id="PTHR42837:SF2">
    <property type="entry name" value="MEMBRANE METALLOPROTEASE ARASP2, CHLOROPLASTIC-RELATED"/>
    <property type="match status" value="1"/>
</dbReference>
<dbReference type="NCBIfam" id="TIGR00054">
    <property type="entry name" value="RIP metalloprotease RseP"/>
    <property type="match status" value="1"/>
</dbReference>
<evidence type="ECO:0000256" key="1">
    <source>
        <dbReference type="ARBA" id="ARBA00001947"/>
    </source>
</evidence>
<dbReference type="GO" id="GO:0016020">
    <property type="term" value="C:membrane"/>
    <property type="evidence" value="ECO:0007669"/>
    <property type="project" value="UniProtKB-SubCell"/>
</dbReference>
<evidence type="ECO:0000256" key="3">
    <source>
        <dbReference type="ARBA" id="ARBA00007931"/>
    </source>
</evidence>
<reference evidence="14" key="1">
    <citation type="submission" date="2016-10" db="EMBL/GenBank/DDBJ databases">
        <authorList>
            <person name="Varghese N."/>
            <person name="Submissions S."/>
        </authorList>
    </citation>
    <scope>NUCLEOTIDE SEQUENCE [LARGE SCALE GENOMIC DNA]</scope>
    <source>
        <strain evidence="14">DSM 25751</strain>
    </source>
</reference>
<comment type="similarity">
    <text evidence="3 11">Belongs to the peptidase M50B family.</text>
</comment>
<gene>
    <name evidence="13" type="ORF">SAMN04488113_101110</name>
</gene>
<accession>A0A1H6RCQ6</accession>
<dbReference type="PANTHER" id="PTHR42837">
    <property type="entry name" value="REGULATOR OF SIGMA-E PROTEASE RSEP"/>
    <property type="match status" value="1"/>
</dbReference>
<feature type="transmembrane region" description="Helical" evidence="11">
    <location>
        <begin position="395"/>
        <end position="413"/>
    </location>
</feature>
<keyword evidence="5 11" id="KW-0812">Transmembrane</keyword>
<dbReference type="Gene3D" id="2.30.42.10">
    <property type="match status" value="1"/>
</dbReference>
<evidence type="ECO:0000256" key="2">
    <source>
        <dbReference type="ARBA" id="ARBA00004141"/>
    </source>
</evidence>
<keyword evidence="9 11" id="KW-0482">Metalloprotease</keyword>
<dbReference type="SUPFAM" id="SSF50156">
    <property type="entry name" value="PDZ domain-like"/>
    <property type="match status" value="1"/>
</dbReference>
<proteinExistence type="inferred from homology"/>
<evidence type="ECO:0000256" key="8">
    <source>
        <dbReference type="ARBA" id="ARBA00022989"/>
    </source>
</evidence>
<keyword evidence="6 11" id="KW-0378">Hydrolase</keyword>
<feature type="domain" description="PDZ" evidence="12">
    <location>
        <begin position="197"/>
        <end position="235"/>
    </location>
</feature>
<dbReference type="GO" id="GO:0004222">
    <property type="term" value="F:metalloendopeptidase activity"/>
    <property type="evidence" value="ECO:0007669"/>
    <property type="project" value="InterPro"/>
</dbReference>
<keyword evidence="7 11" id="KW-0862">Zinc</keyword>
<name>A0A1H6RCQ6_9LACT</name>
<feature type="transmembrane region" description="Helical" evidence="11">
    <location>
        <begin position="298"/>
        <end position="319"/>
    </location>
</feature>
<dbReference type="InterPro" id="IPR001478">
    <property type="entry name" value="PDZ"/>
</dbReference>
<dbReference type="InterPro" id="IPR004387">
    <property type="entry name" value="Pept_M50_Zn"/>
</dbReference>
<dbReference type="EC" id="3.4.24.-" evidence="11"/>
<comment type="subcellular location">
    <subcellularLocation>
        <location evidence="2">Membrane</location>
        <topology evidence="2">Multi-pass membrane protein</topology>
    </subcellularLocation>
</comment>
<dbReference type="EMBL" id="FNYW01000001">
    <property type="protein sequence ID" value="SEI48962.1"/>
    <property type="molecule type" value="Genomic_DNA"/>
</dbReference>
<evidence type="ECO:0000259" key="12">
    <source>
        <dbReference type="PROSITE" id="PS50106"/>
    </source>
</evidence>
<dbReference type="Proteomes" id="UP000198564">
    <property type="component" value="Unassembled WGS sequence"/>
</dbReference>
<dbReference type="AlphaFoldDB" id="A0A1H6RCQ6"/>
<evidence type="ECO:0000313" key="13">
    <source>
        <dbReference type="EMBL" id="SEI48962.1"/>
    </source>
</evidence>
<dbReference type="InterPro" id="IPR008915">
    <property type="entry name" value="Peptidase_M50"/>
</dbReference>
<keyword evidence="4 13" id="KW-0645">Protease</keyword>
<evidence type="ECO:0000256" key="5">
    <source>
        <dbReference type="ARBA" id="ARBA00022692"/>
    </source>
</evidence>
<feature type="transmembrane region" description="Helical" evidence="11">
    <location>
        <begin position="331"/>
        <end position="354"/>
    </location>
</feature>
<keyword evidence="10 11" id="KW-0472">Membrane</keyword>
<sequence length="422" mass="46259">MIENILAFLLVFGIIVVVHEFGHFYFAKRAGILVREFAIGFGPKLFHHRKGETTYTIRMLPVGGYVRMAGYEEEADLRPGMAVKVTLDKADKVEKIDIQGTNESVDTVPIEVSSFDLEEEMYLTGRVGTDTEEKTFQVNRDALLVEKDGTILQVAPKDRQFQSASLLQRMLTNFAGPLNNFILAILAFTLLAFVQGGVSSNDSLIGEITEDTPAAESNLETGDRVLSIGGEDVESWNEMVMVIQENPGEELAFQMEDKSGNTYKESIVPMTFEQDGEDIGRIGIAAYMEDSVSAKLSYGFTNTVFIISQIFSLLASFFTGGFSVDQLGGPVAIYATTEAVVQAGAIGLISWLGFLSVNLGIMNLLPIPALDGGKLLLNIIEGIRGKPISQDKEGYITLIGALFLVILMLLVTWNDIQTFFLN</sequence>
<dbReference type="CDD" id="cd23081">
    <property type="entry name" value="cpPDZ_EcRseP-like"/>
    <property type="match status" value="1"/>
</dbReference>
<keyword evidence="11" id="KW-0479">Metal-binding</keyword>
<keyword evidence="14" id="KW-1185">Reference proteome</keyword>
<dbReference type="OrthoDB" id="9782003at2"/>
<evidence type="ECO:0000256" key="6">
    <source>
        <dbReference type="ARBA" id="ARBA00022801"/>
    </source>
</evidence>
<dbReference type="CDD" id="cd06163">
    <property type="entry name" value="S2P-M50_PDZ_RseP-like"/>
    <property type="match status" value="1"/>
</dbReference>
<evidence type="ECO:0000256" key="4">
    <source>
        <dbReference type="ARBA" id="ARBA00022670"/>
    </source>
</evidence>
<evidence type="ECO:0000256" key="7">
    <source>
        <dbReference type="ARBA" id="ARBA00022833"/>
    </source>
</evidence>
<evidence type="ECO:0000256" key="11">
    <source>
        <dbReference type="RuleBase" id="RU362031"/>
    </source>
</evidence>
<dbReference type="PROSITE" id="PS50106">
    <property type="entry name" value="PDZ"/>
    <property type="match status" value="1"/>
</dbReference>
<dbReference type="STRING" id="1130080.SAMN04488113_101110"/>
<keyword evidence="8 11" id="KW-1133">Transmembrane helix</keyword>
<dbReference type="SMART" id="SM00228">
    <property type="entry name" value="PDZ"/>
    <property type="match status" value="1"/>
</dbReference>
<feature type="transmembrane region" description="Helical" evidence="11">
    <location>
        <begin position="178"/>
        <end position="198"/>
    </location>
</feature>
<dbReference type="InterPro" id="IPR036034">
    <property type="entry name" value="PDZ_sf"/>
</dbReference>
<dbReference type="GO" id="GO:0046872">
    <property type="term" value="F:metal ion binding"/>
    <property type="evidence" value="ECO:0007669"/>
    <property type="project" value="UniProtKB-KW"/>
</dbReference>
<dbReference type="GO" id="GO:0006508">
    <property type="term" value="P:proteolysis"/>
    <property type="evidence" value="ECO:0007669"/>
    <property type="project" value="UniProtKB-KW"/>
</dbReference>
<dbReference type="Pfam" id="PF02163">
    <property type="entry name" value="Peptidase_M50"/>
    <property type="match status" value="1"/>
</dbReference>
<organism evidence="13 14">
    <name type="scientific">Alkalibacterium gilvum</name>
    <dbReference type="NCBI Taxonomy" id="1130080"/>
    <lineage>
        <taxon>Bacteria</taxon>
        <taxon>Bacillati</taxon>
        <taxon>Bacillota</taxon>
        <taxon>Bacilli</taxon>
        <taxon>Lactobacillales</taxon>
        <taxon>Carnobacteriaceae</taxon>
        <taxon>Alkalibacterium</taxon>
    </lineage>
</organism>
<feature type="transmembrane region" description="Helical" evidence="11">
    <location>
        <begin position="6"/>
        <end position="26"/>
    </location>
</feature>
<evidence type="ECO:0000256" key="10">
    <source>
        <dbReference type="ARBA" id="ARBA00023136"/>
    </source>
</evidence>
<evidence type="ECO:0000313" key="14">
    <source>
        <dbReference type="Proteomes" id="UP000198564"/>
    </source>
</evidence>
<protein>
    <recommendedName>
        <fullName evidence="11">Zinc metalloprotease</fullName>
        <ecNumber evidence="11">3.4.24.-</ecNumber>
    </recommendedName>
</protein>